<accession>A0AAV7H636</accession>
<gene>
    <name evidence="1" type="ORF">IEQ34_007198</name>
</gene>
<comment type="caution">
    <text evidence="1">The sequence shown here is derived from an EMBL/GenBank/DDBJ whole genome shotgun (WGS) entry which is preliminary data.</text>
</comment>
<reference evidence="1 2" key="1">
    <citation type="journal article" date="2021" name="Hortic Res">
        <title>Chromosome-scale assembly of the Dendrobium chrysotoxum genome enhances the understanding of orchid evolution.</title>
        <authorList>
            <person name="Zhang Y."/>
            <person name="Zhang G.Q."/>
            <person name="Zhang D."/>
            <person name="Liu X.D."/>
            <person name="Xu X.Y."/>
            <person name="Sun W.H."/>
            <person name="Yu X."/>
            <person name="Zhu X."/>
            <person name="Wang Z.W."/>
            <person name="Zhao X."/>
            <person name="Zhong W.Y."/>
            <person name="Chen H."/>
            <person name="Yin W.L."/>
            <person name="Huang T."/>
            <person name="Niu S.C."/>
            <person name="Liu Z.J."/>
        </authorList>
    </citation>
    <scope>NUCLEOTIDE SEQUENCE [LARGE SCALE GENOMIC DNA]</scope>
    <source>
        <strain evidence="1">Lindl</strain>
    </source>
</reference>
<name>A0AAV7H636_DENCH</name>
<organism evidence="1 2">
    <name type="scientific">Dendrobium chrysotoxum</name>
    <name type="common">Orchid</name>
    <dbReference type="NCBI Taxonomy" id="161865"/>
    <lineage>
        <taxon>Eukaryota</taxon>
        <taxon>Viridiplantae</taxon>
        <taxon>Streptophyta</taxon>
        <taxon>Embryophyta</taxon>
        <taxon>Tracheophyta</taxon>
        <taxon>Spermatophyta</taxon>
        <taxon>Magnoliopsida</taxon>
        <taxon>Liliopsida</taxon>
        <taxon>Asparagales</taxon>
        <taxon>Orchidaceae</taxon>
        <taxon>Epidendroideae</taxon>
        <taxon>Malaxideae</taxon>
        <taxon>Dendrobiinae</taxon>
        <taxon>Dendrobium</taxon>
    </lineage>
</organism>
<dbReference type="AlphaFoldDB" id="A0AAV7H636"/>
<dbReference type="EMBL" id="JAGFBR010000007">
    <property type="protein sequence ID" value="KAH0464412.1"/>
    <property type="molecule type" value="Genomic_DNA"/>
</dbReference>
<keyword evidence="2" id="KW-1185">Reference proteome</keyword>
<evidence type="ECO:0000313" key="2">
    <source>
        <dbReference type="Proteomes" id="UP000775213"/>
    </source>
</evidence>
<dbReference type="Proteomes" id="UP000775213">
    <property type="component" value="Unassembled WGS sequence"/>
</dbReference>
<protein>
    <submittedName>
        <fullName evidence="1">Uncharacterized protein</fullName>
    </submittedName>
</protein>
<sequence length="61" mass="7140">MSVTMRLIAFIRELGAVLTPEYLSPMGRFIIDTQGRVTFRSKWLDMCTRDPLKSWAHAFFM</sequence>
<proteinExistence type="predicted"/>
<evidence type="ECO:0000313" key="1">
    <source>
        <dbReference type="EMBL" id="KAH0464412.1"/>
    </source>
</evidence>